<name>A0AAD4CP34_ASPNN</name>
<evidence type="ECO:0000259" key="1">
    <source>
        <dbReference type="Pfam" id="PF22917"/>
    </source>
</evidence>
<dbReference type="Pfam" id="PF22917">
    <property type="entry name" value="PRISE"/>
    <property type="match status" value="1"/>
</dbReference>
<keyword evidence="3" id="KW-1185">Reference proteome</keyword>
<evidence type="ECO:0000313" key="2">
    <source>
        <dbReference type="EMBL" id="KAF9890070.1"/>
    </source>
</evidence>
<dbReference type="Proteomes" id="UP001194746">
    <property type="component" value="Unassembled WGS sequence"/>
</dbReference>
<comment type="caution">
    <text evidence="2">The sequence shown here is derived from an EMBL/GenBank/DDBJ whole genome shotgun (WGS) entry which is preliminary data.</text>
</comment>
<dbReference type="PANTHER" id="PTHR32487:SF0">
    <property type="entry name" value="3-OXO-DELTA(4,5)-STEROID 5-BETA-REDUCTASE"/>
    <property type="match status" value="1"/>
</dbReference>
<organism evidence="2 3">
    <name type="scientific">Aspergillus nanangensis</name>
    <dbReference type="NCBI Taxonomy" id="2582783"/>
    <lineage>
        <taxon>Eukaryota</taxon>
        <taxon>Fungi</taxon>
        <taxon>Dikarya</taxon>
        <taxon>Ascomycota</taxon>
        <taxon>Pezizomycotina</taxon>
        <taxon>Eurotiomycetes</taxon>
        <taxon>Eurotiomycetidae</taxon>
        <taxon>Eurotiales</taxon>
        <taxon>Aspergillaceae</taxon>
        <taxon>Aspergillus</taxon>
        <taxon>Aspergillus subgen. Circumdati</taxon>
    </lineage>
</organism>
<gene>
    <name evidence="2" type="ORF">FE257_006750</name>
</gene>
<protein>
    <recommendedName>
        <fullName evidence="1">PRISE-like Rossmann-fold domain-containing protein</fullName>
    </recommendedName>
</protein>
<dbReference type="InterPro" id="IPR036291">
    <property type="entry name" value="NAD(P)-bd_dom_sf"/>
</dbReference>
<dbReference type="CDD" id="cd08948">
    <property type="entry name" value="5beta-POR_like_SDR_a"/>
    <property type="match status" value="1"/>
</dbReference>
<reference evidence="2" key="1">
    <citation type="journal article" date="2019" name="Beilstein J. Org. Chem.">
        <title>Nanangenines: drimane sesquiterpenoids as the dominant metabolite cohort of a novel Australian fungus, Aspergillus nanangensis.</title>
        <authorList>
            <person name="Lacey H.J."/>
            <person name="Gilchrist C.L.M."/>
            <person name="Crombie A."/>
            <person name="Kalaitzis J.A."/>
            <person name="Vuong D."/>
            <person name="Rutledge P.J."/>
            <person name="Turner P."/>
            <person name="Pitt J.I."/>
            <person name="Lacey E."/>
            <person name="Chooi Y.H."/>
            <person name="Piggott A.M."/>
        </authorList>
    </citation>
    <scope>NUCLEOTIDE SEQUENCE</scope>
    <source>
        <strain evidence="2">MST-FP2251</strain>
    </source>
</reference>
<dbReference type="InterPro" id="IPR055222">
    <property type="entry name" value="PRISE-like_Rossmann-fold"/>
</dbReference>
<proteinExistence type="predicted"/>
<feature type="domain" description="PRISE-like Rossmann-fold" evidence="1">
    <location>
        <begin position="11"/>
        <end position="319"/>
    </location>
</feature>
<dbReference type="PANTHER" id="PTHR32487">
    <property type="entry name" value="3-OXO-DELTA(4,5)-STEROID 5-BETA-REDUCTASE"/>
    <property type="match status" value="1"/>
</dbReference>
<dbReference type="Gene3D" id="3.40.50.720">
    <property type="entry name" value="NAD(P)-binding Rossmann-like Domain"/>
    <property type="match status" value="1"/>
</dbReference>
<evidence type="ECO:0000313" key="3">
    <source>
        <dbReference type="Proteomes" id="UP001194746"/>
    </source>
</evidence>
<dbReference type="SUPFAM" id="SSF51735">
    <property type="entry name" value="NAD(P)-binding Rossmann-fold domains"/>
    <property type="match status" value="1"/>
</dbReference>
<dbReference type="AlphaFoldDB" id="A0AAD4CP34"/>
<accession>A0AAD4CP34</accession>
<dbReference type="EMBL" id="VCAU01000030">
    <property type="protein sequence ID" value="KAF9890070.1"/>
    <property type="molecule type" value="Genomic_DNA"/>
</dbReference>
<sequence length="395" mass="45160">MSPPVPNTKVAFVTGCNGVSGNALVEYLIRQPKEEWRRIVITSRSPMKSFWQDPRIDFVAIDFLAPLDEILQNMAGACADVTHAFFTSYAHTDDFAALKLLNVPLFKNFLTAIDTTAGSSLQRVCLQTGGKHYGAHLGPVEVPMVESMPRYKDDNLNFYYEQEDFMFNLYAQRSWSWNVIRPNGIVGFTPAKNGMSEAITLAIYLLVCRELGEYPRFPGNKYFYEAVDDSSFAGGIAEMSVWASTNEHTKNEAFNHTNGDTYVWKYCFHQIGRYFNMEIADQTEWAVLGDENTMVHSFRMAEWAKDKRVVWERVCDKYGGSKEAFDWGTWDFFDWTVGKAWPTVSSINKARSMGWTRQDDTIQTYLDTFKSFEHAGILPQNSRLHQDATRILPSK</sequence>
<reference evidence="2" key="2">
    <citation type="submission" date="2020-02" db="EMBL/GenBank/DDBJ databases">
        <authorList>
            <person name="Gilchrist C.L.M."/>
            <person name="Chooi Y.-H."/>
        </authorList>
    </citation>
    <scope>NUCLEOTIDE SEQUENCE</scope>
    <source>
        <strain evidence="2">MST-FP2251</strain>
    </source>
</reference>